<dbReference type="OrthoDB" id="1882394at2759"/>
<dbReference type="PANTHER" id="PTHR47926">
    <property type="entry name" value="PENTATRICOPEPTIDE REPEAT-CONTAINING PROTEIN"/>
    <property type="match status" value="1"/>
</dbReference>
<keyword evidence="5" id="KW-0804">Transcription</keyword>
<dbReference type="Pfam" id="PF01535">
    <property type="entry name" value="PPR"/>
    <property type="match status" value="2"/>
</dbReference>
<dbReference type="CDD" id="cd10017">
    <property type="entry name" value="B3_DNA"/>
    <property type="match status" value="1"/>
</dbReference>
<keyword evidence="4" id="KW-0238">DNA-binding</keyword>
<name>A0A7J7MKU3_9MAGN</name>
<evidence type="ECO:0000313" key="9">
    <source>
        <dbReference type="EMBL" id="KAF6155545.1"/>
    </source>
</evidence>
<dbReference type="Pfam" id="PF02362">
    <property type="entry name" value="B3"/>
    <property type="match status" value="1"/>
</dbReference>
<organism evidence="9 10">
    <name type="scientific">Kingdonia uniflora</name>
    <dbReference type="NCBI Taxonomy" id="39325"/>
    <lineage>
        <taxon>Eukaryota</taxon>
        <taxon>Viridiplantae</taxon>
        <taxon>Streptophyta</taxon>
        <taxon>Embryophyta</taxon>
        <taxon>Tracheophyta</taxon>
        <taxon>Spermatophyta</taxon>
        <taxon>Magnoliopsida</taxon>
        <taxon>Ranunculales</taxon>
        <taxon>Circaeasteraceae</taxon>
        <taxon>Kingdonia</taxon>
    </lineage>
</organism>
<dbReference type="InterPro" id="IPR003340">
    <property type="entry name" value="B3_DNA-bd"/>
</dbReference>
<evidence type="ECO:0000256" key="1">
    <source>
        <dbReference type="ARBA" id="ARBA00004123"/>
    </source>
</evidence>
<gene>
    <name evidence="9" type="ORF">GIB67_004539</name>
</gene>
<dbReference type="InterPro" id="IPR046848">
    <property type="entry name" value="E_motif"/>
</dbReference>
<comment type="caution">
    <text evidence="9">The sequence shown here is derived from an EMBL/GenBank/DDBJ whole genome shotgun (WGS) entry which is preliminary data.</text>
</comment>
<feature type="repeat" description="PPR" evidence="7">
    <location>
        <begin position="339"/>
        <end position="373"/>
    </location>
</feature>
<proteinExistence type="predicted"/>
<feature type="domain" description="TF-B3" evidence="8">
    <location>
        <begin position="62"/>
        <end position="150"/>
    </location>
</feature>
<evidence type="ECO:0000313" key="10">
    <source>
        <dbReference type="Proteomes" id="UP000541444"/>
    </source>
</evidence>
<evidence type="ECO:0000259" key="8">
    <source>
        <dbReference type="SMART" id="SM01019"/>
    </source>
</evidence>
<evidence type="ECO:0000256" key="7">
    <source>
        <dbReference type="PROSITE-ProRule" id="PRU00708"/>
    </source>
</evidence>
<dbReference type="GO" id="GO:0003677">
    <property type="term" value="F:DNA binding"/>
    <property type="evidence" value="ECO:0007669"/>
    <property type="project" value="UniProtKB-KW"/>
</dbReference>
<accession>A0A7J7MKU3</accession>
<evidence type="ECO:0000256" key="5">
    <source>
        <dbReference type="ARBA" id="ARBA00023163"/>
    </source>
</evidence>
<sequence>MALVDFSSSTTSTTTPMALCEVVEDHCESSARRFMYNSIATEWARERAEDVQRNLDPKHPSFLKPSQVSGAFILNPHRLCNEYLSKEDVIFTLVNENEVPFTVRLSGRKFGVGWKAFSNDNNLVERDALVFELVKPAKFQAYIIRAYGSSGVDGSLDKDDIEYLANFEPDSIAISTILAVFSSSKLGFEVHGWVVRRGLESNLSIVNSLIVVYSDQGKLERMRWLFNFMSKRDVISWNSIISVLSACANLGFVEEGRRLFVEMQNKYRIKPRMEYFACMVNLFGRADLITEAYEMIVQKMVSNASPTVWGALLYACFLHGNVDVGEIAAEKLFELEPDNAHNFELLMMIYGKAGRWEDVENVMRLMVARGLDS</sequence>
<dbReference type="PROSITE" id="PS51375">
    <property type="entry name" value="PPR"/>
    <property type="match status" value="1"/>
</dbReference>
<dbReference type="Gene3D" id="2.40.330.10">
    <property type="entry name" value="DNA-binding pseudobarrel domain"/>
    <property type="match status" value="1"/>
</dbReference>
<keyword evidence="10" id="KW-1185">Reference proteome</keyword>
<dbReference type="GO" id="GO:0003723">
    <property type="term" value="F:RNA binding"/>
    <property type="evidence" value="ECO:0007669"/>
    <property type="project" value="InterPro"/>
</dbReference>
<comment type="subcellular location">
    <subcellularLocation>
        <location evidence="1">Nucleus</location>
    </subcellularLocation>
</comment>
<evidence type="ECO:0000256" key="2">
    <source>
        <dbReference type="ARBA" id="ARBA00022737"/>
    </source>
</evidence>
<dbReference type="SUPFAM" id="SSF101936">
    <property type="entry name" value="DNA-binding pseudobarrel domain"/>
    <property type="match status" value="1"/>
</dbReference>
<dbReference type="EMBL" id="JACGCM010001419">
    <property type="protein sequence ID" value="KAF6155545.1"/>
    <property type="molecule type" value="Genomic_DNA"/>
</dbReference>
<dbReference type="Proteomes" id="UP000541444">
    <property type="component" value="Unassembled WGS sequence"/>
</dbReference>
<dbReference type="InterPro" id="IPR002885">
    <property type="entry name" value="PPR_rpt"/>
</dbReference>
<dbReference type="AlphaFoldDB" id="A0A7J7MKU3"/>
<dbReference type="GO" id="GO:0009451">
    <property type="term" value="P:RNA modification"/>
    <property type="evidence" value="ECO:0007669"/>
    <property type="project" value="InterPro"/>
</dbReference>
<dbReference type="SMART" id="SM01019">
    <property type="entry name" value="B3"/>
    <property type="match status" value="1"/>
</dbReference>
<dbReference type="Gene3D" id="1.25.40.10">
    <property type="entry name" value="Tetratricopeptide repeat domain"/>
    <property type="match status" value="2"/>
</dbReference>
<protein>
    <recommendedName>
        <fullName evidence="8">TF-B3 domain-containing protein</fullName>
    </recommendedName>
</protein>
<dbReference type="Pfam" id="PF20431">
    <property type="entry name" value="E_motif"/>
    <property type="match status" value="1"/>
</dbReference>
<dbReference type="PANTHER" id="PTHR47926:SF515">
    <property type="entry name" value="UMP-CMP KINASE"/>
    <property type="match status" value="1"/>
</dbReference>
<evidence type="ECO:0000256" key="4">
    <source>
        <dbReference type="ARBA" id="ARBA00023125"/>
    </source>
</evidence>
<keyword evidence="6" id="KW-0539">Nucleus</keyword>
<dbReference type="InterPro" id="IPR011990">
    <property type="entry name" value="TPR-like_helical_dom_sf"/>
</dbReference>
<dbReference type="GO" id="GO:0005634">
    <property type="term" value="C:nucleus"/>
    <property type="evidence" value="ECO:0007669"/>
    <property type="project" value="UniProtKB-SubCell"/>
</dbReference>
<keyword evidence="2" id="KW-0677">Repeat</keyword>
<reference evidence="9 10" key="1">
    <citation type="journal article" date="2020" name="IScience">
        <title>Genome Sequencing of the Endangered Kingdonia uniflora (Circaeasteraceae, Ranunculales) Reveals Potential Mechanisms of Evolutionary Specialization.</title>
        <authorList>
            <person name="Sun Y."/>
            <person name="Deng T."/>
            <person name="Zhang A."/>
            <person name="Moore M.J."/>
            <person name="Landis J.B."/>
            <person name="Lin N."/>
            <person name="Zhang H."/>
            <person name="Zhang X."/>
            <person name="Huang J."/>
            <person name="Zhang X."/>
            <person name="Sun H."/>
            <person name="Wang H."/>
        </authorList>
    </citation>
    <scope>NUCLEOTIDE SEQUENCE [LARGE SCALE GENOMIC DNA]</scope>
    <source>
        <strain evidence="9">TB1705</strain>
        <tissue evidence="9">Leaf</tissue>
    </source>
</reference>
<evidence type="ECO:0000256" key="6">
    <source>
        <dbReference type="ARBA" id="ARBA00023242"/>
    </source>
</evidence>
<keyword evidence="3" id="KW-0805">Transcription regulation</keyword>
<dbReference type="InterPro" id="IPR015300">
    <property type="entry name" value="DNA-bd_pseudobarrel_sf"/>
</dbReference>
<evidence type="ECO:0000256" key="3">
    <source>
        <dbReference type="ARBA" id="ARBA00023015"/>
    </source>
</evidence>
<dbReference type="InterPro" id="IPR046960">
    <property type="entry name" value="PPR_At4g14850-like_plant"/>
</dbReference>